<comment type="caution">
    <text evidence="2">The sequence shown here is derived from an EMBL/GenBank/DDBJ whole genome shotgun (WGS) entry which is preliminary data.</text>
</comment>
<evidence type="ECO:0000313" key="4">
    <source>
        <dbReference type="Proteomes" id="UP001178888"/>
    </source>
</evidence>
<dbReference type="RefSeq" id="WP_133332521.1">
    <property type="nucleotide sequence ID" value="NZ_JAVGVR010000001.1"/>
</dbReference>
<proteinExistence type="predicted"/>
<organism evidence="2 3">
    <name type="scientific">Bacillus salipaludis</name>
    <dbReference type="NCBI Taxonomy" id="2547811"/>
    <lineage>
        <taxon>Bacteria</taxon>
        <taxon>Bacillati</taxon>
        <taxon>Bacillota</taxon>
        <taxon>Bacilli</taxon>
        <taxon>Bacillales</taxon>
        <taxon>Bacillaceae</taxon>
        <taxon>Bacillus</taxon>
    </lineage>
</organism>
<dbReference type="SUPFAM" id="SSF63418">
    <property type="entry name" value="MurE/MurF N-terminal domain"/>
    <property type="match status" value="1"/>
</dbReference>
<reference evidence="2 3" key="1">
    <citation type="submission" date="2019-03" db="EMBL/GenBank/DDBJ databases">
        <title>Bacillus niacini sp. nov. a Nicotinate-Metabolizing Mesophile Isolated from Soil.</title>
        <authorList>
            <person name="Zhang G."/>
        </authorList>
    </citation>
    <scope>NUCLEOTIDE SEQUENCE [LARGE SCALE GENOMIC DNA]</scope>
    <source>
        <strain evidence="2 3">WN066</strain>
    </source>
</reference>
<dbReference type="EMBL" id="JAVGVR010000001">
    <property type="protein sequence ID" value="MDQ6596867.1"/>
    <property type="molecule type" value="Genomic_DNA"/>
</dbReference>
<name>A0A4R5W045_9BACI</name>
<evidence type="ECO:0000313" key="1">
    <source>
        <dbReference type="EMBL" id="MDQ6596867.1"/>
    </source>
</evidence>
<evidence type="ECO:0000313" key="2">
    <source>
        <dbReference type="EMBL" id="TDK64922.1"/>
    </source>
</evidence>
<dbReference type="AlphaFoldDB" id="A0A4R5W045"/>
<dbReference type="EMBL" id="SMYO01000001">
    <property type="protein sequence ID" value="TDK64922.1"/>
    <property type="molecule type" value="Genomic_DNA"/>
</dbReference>
<gene>
    <name evidence="2" type="ORF">E2K98_01350</name>
    <name evidence="1" type="ORF">RCG21_10970</name>
</gene>
<dbReference type="Gene3D" id="3.40.1390.10">
    <property type="entry name" value="MurE/MurF, N-terminal domain"/>
    <property type="match status" value="1"/>
</dbReference>
<sequence length="151" mass="17258">MYLVYNDVANFIHEVRGAHDPTLTFYTVTDQSAAIQPKGIFVPLSEESGELKEALANGAIAAIWDKEKQLPRYTPNHFPVFLVEDPEEALRMILQHYIDKLDGETEKTMNITKFDFLKKKLLNKNKQTYDIAVMLNELSDKLNVADEGRRG</sequence>
<keyword evidence="4" id="KW-1185">Reference proteome</keyword>
<dbReference type="Proteomes" id="UP001178888">
    <property type="component" value="Unassembled WGS sequence"/>
</dbReference>
<evidence type="ECO:0000313" key="3">
    <source>
        <dbReference type="Proteomes" id="UP000295132"/>
    </source>
</evidence>
<reference evidence="1" key="2">
    <citation type="submission" date="2023-08" db="EMBL/GenBank/DDBJ databases">
        <title>Nitrogen cycling bacteria in agricultural field soils.</title>
        <authorList>
            <person name="Jang J."/>
        </authorList>
    </citation>
    <scope>NUCLEOTIDE SEQUENCE</scope>
    <source>
        <strain evidence="1">PS3-36</strain>
    </source>
</reference>
<accession>A0A4R5W045</accession>
<dbReference type="InterPro" id="IPR035911">
    <property type="entry name" value="MurE/MurF_N"/>
</dbReference>
<protein>
    <submittedName>
        <fullName evidence="2">Uncharacterized protein</fullName>
    </submittedName>
</protein>
<dbReference type="Proteomes" id="UP000295132">
    <property type="component" value="Unassembled WGS sequence"/>
</dbReference>